<dbReference type="PROSITE" id="PS50949">
    <property type="entry name" value="HTH_GNTR"/>
    <property type="match status" value="1"/>
</dbReference>
<dbReference type="SUPFAM" id="SSF46785">
    <property type="entry name" value="Winged helix' DNA-binding domain"/>
    <property type="match status" value="1"/>
</dbReference>
<dbReference type="InterPro" id="IPR000524">
    <property type="entry name" value="Tscrpt_reg_HTH_GntR"/>
</dbReference>
<protein>
    <submittedName>
        <fullName evidence="5">Transcriptional regulator</fullName>
    </submittedName>
</protein>
<dbReference type="SMART" id="SM00345">
    <property type="entry name" value="HTH_GNTR"/>
    <property type="match status" value="1"/>
</dbReference>
<dbReference type="Gene3D" id="1.20.120.530">
    <property type="entry name" value="GntR ligand-binding domain-like"/>
    <property type="match status" value="1"/>
</dbReference>
<accession>A0A0D8BBW4</accession>
<dbReference type="InterPro" id="IPR036390">
    <property type="entry name" value="WH_DNA-bd_sf"/>
</dbReference>
<evidence type="ECO:0000259" key="4">
    <source>
        <dbReference type="PROSITE" id="PS50949"/>
    </source>
</evidence>
<evidence type="ECO:0000256" key="3">
    <source>
        <dbReference type="ARBA" id="ARBA00023163"/>
    </source>
</evidence>
<dbReference type="InterPro" id="IPR036388">
    <property type="entry name" value="WH-like_DNA-bd_sf"/>
</dbReference>
<dbReference type="SUPFAM" id="SSF48008">
    <property type="entry name" value="GntR ligand-binding domain-like"/>
    <property type="match status" value="1"/>
</dbReference>
<dbReference type="GO" id="GO:0003677">
    <property type="term" value="F:DNA binding"/>
    <property type="evidence" value="ECO:0007669"/>
    <property type="project" value="UniProtKB-KW"/>
</dbReference>
<dbReference type="Pfam" id="PF07729">
    <property type="entry name" value="FCD"/>
    <property type="match status" value="1"/>
</dbReference>
<keyword evidence="3" id="KW-0804">Transcription</keyword>
<evidence type="ECO:0000313" key="5">
    <source>
        <dbReference type="EMBL" id="KJE20867.1"/>
    </source>
</evidence>
<reference evidence="6" key="1">
    <citation type="submission" date="2015-02" db="EMBL/GenBank/DDBJ databases">
        <title>Draft Genome of Frankia sp. CpI1-S.</title>
        <authorList>
            <person name="Oshone R.T."/>
            <person name="Ngom M."/>
            <person name="Ghodhbane-Gtari F."/>
            <person name="Gtari M."/>
            <person name="Morris K."/>
            <person name="Thomas K."/>
            <person name="Sen A."/>
            <person name="Tisa L.S."/>
        </authorList>
    </citation>
    <scope>NUCLEOTIDE SEQUENCE [LARGE SCALE GENOMIC DNA]</scope>
    <source>
        <strain evidence="6">CpI1-S</strain>
    </source>
</reference>
<organism evidence="5 6">
    <name type="scientific">Frankia torreyi</name>
    <dbReference type="NCBI Taxonomy" id="1856"/>
    <lineage>
        <taxon>Bacteria</taxon>
        <taxon>Bacillati</taxon>
        <taxon>Actinomycetota</taxon>
        <taxon>Actinomycetes</taxon>
        <taxon>Frankiales</taxon>
        <taxon>Frankiaceae</taxon>
        <taxon>Frankia</taxon>
    </lineage>
</organism>
<dbReference type="InterPro" id="IPR011711">
    <property type="entry name" value="GntR_C"/>
</dbReference>
<dbReference type="CDD" id="cd07377">
    <property type="entry name" value="WHTH_GntR"/>
    <property type="match status" value="1"/>
</dbReference>
<dbReference type="PATRIC" id="fig|1502723.3.peg.4805"/>
<feature type="domain" description="HTH gntR-type" evidence="4">
    <location>
        <begin position="1"/>
        <end position="64"/>
    </location>
</feature>
<dbReference type="RefSeq" id="WP_052681364.1">
    <property type="nucleotide sequence ID" value="NZ_JYFN01000049.1"/>
</dbReference>
<proteinExistence type="predicted"/>
<keyword evidence="1" id="KW-0805">Transcription regulation</keyword>
<dbReference type="Gene3D" id="1.10.10.10">
    <property type="entry name" value="Winged helix-like DNA-binding domain superfamily/Winged helix DNA-binding domain"/>
    <property type="match status" value="1"/>
</dbReference>
<dbReference type="InterPro" id="IPR008920">
    <property type="entry name" value="TF_FadR/GntR_C"/>
</dbReference>
<gene>
    <name evidence="5" type="ORF">FF36_04831</name>
</gene>
<keyword evidence="6" id="KW-1185">Reference proteome</keyword>
<keyword evidence="2" id="KW-0238">DNA-binding</keyword>
<dbReference type="PANTHER" id="PTHR43537">
    <property type="entry name" value="TRANSCRIPTIONAL REGULATOR, GNTR FAMILY"/>
    <property type="match status" value="1"/>
</dbReference>
<dbReference type="Pfam" id="PF00392">
    <property type="entry name" value="GntR"/>
    <property type="match status" value="1"/>
</dbReference>
<comment type="caution">
    <text evidence="5">The sequence shown here is derived from an EMBL/GenBank/DDBJ whole genome shotgun (WGS) entry which is preliminary data.</text>
</comment>
<dbReference type="EMBL" id="JYFN01000049">
    <property type="protein sequence ID" value="KJE20867.1"/>
    <property type="molecule type" value="Genomic_DNA"/>
</dbReference>
<evidence type="ECO:0000256" key="1">
    <source>
        <dbReference type="ARBA" id="ARBA00023015"/>
    </source>
</evidence>
<evidence type="ECO:0000256" key="2">
    <source>
        <dbReference type="ARBA" id="ARBA00023125"/>
    </source>
</evidence>
<dbReference type="GO" id="GO:0003700">
    <property type="term" value="F:DNA-binding transcription factor activity"/>
    <property type="evidence" value="ECO:0007669"/>
    <property type="project" value="InterPro"/>
</dbReference>
<dbReference type="AlphaFoldDB" id="A0A0D8BBW4"/>
<reference evidence="5 6" key="2">
    <citation type="journal article" date="2016" name="Genome Announc.">
        <title>Permanent Draft Genome Sequences for Two Variants of Frankia sp. Strain CpI1, the First Frankia Strain Isolated from Root Nodules of Comptonia peregrina.</title>
        <authorList>
            <person name="Oshone R."/>
            <person name="Hurst S.G.IV."/>
            <person name="Abebe-Akele F."/>
            <person name="Simpson S."/>
            <person name="Morris K."/>
            <person name="Thomas W.K."/>
            <person name="Tisa L.S."/>
        </authorList>
    </citation>
    <scope>NUCLEOTIDE SEQUENCE [LARGE SCALE GENOMIC DNA]</scope>
    <source>
        <strain evidence="6">CpI1-S</strain>
    </source>
</reference>
<name>A0A0D8BBW4_9ACTN</name>
<evidence type="ECO:0000313" key="6">
    <source>
        <dbReference type="Proteomes" id="UP000032545"/>
    </source>
</evidence>
<dbReference type="PANTHER" id="PTHR43537:SF45">
    <property type="entry name" value="GNTR FAMILY REGULATORY PROTEIN"/>
    <property type="match status" value="1"/>
</dbReference>
<sequence length="209" mass="22872">MSVGDYIKEQIFEGKIRVGERIPQDEVARVLGVSNTPVREAVIALESEGILEIRPHRGAFVCHVDRDRIRDNYELFSLLYGWALKRAVAGTSARNKHELVAIAGRLGGEKDLEAIRPLMVEFVDVLGRMCASPAWRHLVDAVPDLLPADAYYTAVPGMADAVAPWMRLIAEAVDQGDGEAAASAAERMLQQHGAALVAELERRGLFDAS</sequence>
<dbReference type="Proteomes" id="UP000032545">
    <property type="component" value="Unassembled WGS sequence"/>
</dbReference>